<proteinExistence type="inferred from homology"/>
<sequence length="375" mass="40570">MGNQTNLLIDRDIAGRRHTIIAGAEYAKETVKSGNYAITTSNSFVLNPYSAQHNLWQGSTSKNAMASKLELETLSAYLMDTVTLTDKLEVFAGARYDYFDYHLFTASNSKTYAYDDGFWNGHLGAVFSAWDNGKLYASWSTSSNINGGEADAGTNCGYGGLCSDSAGNYAAAEPEQSTNYEVGVKFNLNDDRLLATAALFQITKDDVIEGGNDSYASGGSLNTGKNRVEGIELGLSGNLTDKLSGQVGVALMNSETLASYNASNIGLPKANFSEKSAHLQLRYQATPKFAFGGNLTYASEIFGGQPDAGATSSVRLPSYRVYDLFATYNFSQDLELRANLQNVTDEEYYTAVYRGGSIVYLGDARSANLTLTYKF</sequence>
<keyword evidence="11" id="KW-1185">Reference proteome</keyword>
<dbReference type="PROSITE" id="PS52016">
    <property type="entry name" value="TONB_DEPENDENT_REC_3"/>
    <property type="match status" value="1"/>
</dbReference>
<evidence type="ECO:0000256" key="7">
    <source>
        <dbReference type="ARBA" id="ARBA00023237"/>
    </source>
</evidence>
<dbReference type="Proteomes" id="UP001589628">
    <property type="component" value="Unassembled WGS sequence"/>
</dbReference>
<evidence type="ECO:0000256" key="6">
    <source>
        <dbReference type="ARBA" id="ARBA00023136"/>
    </source>
</evidence>
<comment type="caution">
    <text evidence="10">The sequence shown here is derived from an EMBL/GenBank/DDBJ whole genome shotgun (WGS) entry which is preliminary data.</text>
</comment>
<dbReference type="InterPro" id="IPR039426">
    <property type="entry name" value="TonB-dep_rcpt-like"/>
</dbReference>
<accession>A0ABV5Z747</accession>
<dbReference type="Gene3D" id="2.40.170.20">
    <property type="entry name" value="TonB-dependent receptor, beta-barrel domain"/>
    <property type="match status" value="1"/>
</dbReference>
<evidence type="ECO:0000313" key="11">
    <source>
        <dbReference type="Proteomes" id="UP001589628"/>
    </source>
</evidence>
<dbReference type="InterPro" id="IPR036942">
    <property type="entry name" value="Beta-barrel_TonB_sf"/>
</dbReference>
<evidence type="ECO:0000256" key="3">
    <source>
        <dbReference type="ARBA" id="ARBA00022452"/>
    </source>
</evidence>
<keyword evidence="6 8" id="KW-0472">Membrane</keyword>
<dbReference type="PANTHER" id="PTHR32552:SF83">
    <property type="entry name" value="BLR3904 PROTEIN"/>
    <property type="match status" value="1"/>
</dbReference>
<gene>
    <name evidence="10" type="ORF">ACFFLH_01555</name>
</gene>
<keyword evidence="2 8" id="KW-0813">Transport</keyword>
<keyword evidence="7 8" id="KW-0998">Cell outer membrane</keyword>
<keyword evidence="10" id="KW-0675">Receptor</keyword>
<evidence type="ECO:0000256" key="8">
    <source>
        <dbReference type="PROSITE-ProRule" id="PRU01360"/>
    </source>
</evidence>
<evidence type="ECO:0000256" key="4">
    <source>
        <dbReference type="ARBA" id="ARBA00022692"/>
    </source>
</evidence>
<protein>
    <submittedName>
        <fullName evidence="10">TonB-dependent receptor</fullName>
    </submittedName>
</protein>
<dbReference type="EMBL" id="JBHLZN010000001">
    <property type="protein sequence ID" value="MFB9885098.1"/>
    <property type="molecule type" value="Genomic_DNA"/>
</dbReference>
<organism evidence="10 11">
    <name type="scientific">Balneatrix alpica</name>
    <dbReference type="NCBI Taxonomy" id="75684"/>
    <lineage>
        <taxon>Bacteria</taxon>
        <taxon>Pseudomonadati</taxon>
        <taxon>Pseudomonadota</taxon>
        <taxon>Gammaproteobacteria</taxon>
        <taxon>Oceanospirillales</taxon>
        <taxon>Balneatrichaceae</taxon>
        <taxon>Balneatrix</taxon>
    </lineage>
</organism>
<reference evidence="10 11" key="1">
    <citation type="submission" date="2024-09" db="EMBL/GenBank/DDBJ databases">
        <authorList>
            <person name="Sun Q."/>
            <person name="Mori K."/>
        </authorList>
    </citation>
    <scope>NUCLEOTIDE SEQUENCE [LARGE SCALE GENOMIC DNA]</scope>
    <source>
        <strain evidence="10 11">ATCC 51285</strain>
    </source>
</reference>
<dbReference type="PANTHER" id="PTHR32552">
    <property type="entry name" value="FERRICHROME IRON RECEPTOR-RELATED"/>
    <property type="match status" value="1"/>
</dbReference>
<feature type="domain" description="TonB-dependent receptor-like beta-barrel" evidence="9">
    <location>
        <begin position="10"/>
        <end position="343"/>
    </location>
</feature>
<evidence type="ECO:0000256" key="1">
    <source>
        <dbReference type="ARBA" id="ARBA00004571"/>
    </source>
</evidence>
<comment type="subcellular location">
    <subcellularLocation>
        <location evidence="1 8">Cell outer membrane</location>
        <topology evidence="1 8">Multi-pass membrane protein</topology>
    </subcellularLocation>
</comment>
<keyword evidence="5" id="KW-0798">TonB box</keyword>
<name>A0ABV5Z747_9GAMM</name>
<dbReference type="RefSeq" id="WP_081414433.1">
    <property type="nucleotide sequence ID" value="NZ_JBHLZN010000001.1"/>
</dbReference>
<comment type="similarity">
    <text evidence="8">Belongs to the TonB-dependent receptor family.</text>
</comment>
<dbReference type="InterPro" id="IPR000531">
    <property type="entry name" value="Beta-barrel_TonB"/>
</dbReference>
<evidence type="ECO:0000313" key="10">
    <source>
        <dbReference type="EMBL" id="MFB9885098.1"/>
    </source>
</evidence>
<dbReference type="Pfam" id="PF00593">
    <property type="entry name" value="TonB_dep_Rec_b-barrel"/>
    <property type="match status" value="1"/>
</dbReference>
<keyword evidence="3 8" id="KW-1134">Transmembrane beta strand</keyword>
<keyword evidence="4 8" id="KW-0812">Transmembrane</keyword>
<evidence type="ECO:0000256" key="2">
    <source>
        <dbReference type="ARBA" id="ARBA00022448"/>
    </source>
</evidence>
<evidence type="ECO:0000259" key="9">
    <source>
        <dbReference type="Pfam" id="PF00593"/>
    </source>
</evidence>
<dbReference type="SUPFAM" id="SSF56935">
    <property type="entry name" value="Porins"/>
    <property type="match status" value="1"/>
</dbReference>
<evidence type="ECO:0000256" key="5">
    <source>
        <dbReference type="ARBA" id="ARBA00023077"/>
    </source>
</evidence>